<gene>
    <name evidence="2" type="ORF">HYPSUDRAFT_651282</name>
</gene>
<sequence>MELSDSQAAAVLEARRVLENAGLNPYVLLPSDETSNLVTPPQSAPLCSASSSTTSQQSRYEAPPATQFSSEQVASRANFVNRQTTIVAIVTHPLSAIVEFPESGESPGASIGHLFLVDPSPDKFFHPKLNIQYSLGGTHGARNNVTCNYLRNEQTKILADCTLEKITCESTR</sequence>
<organism evidence="2 3">
    <name type="scientific">Hypholoma sublateritium (strain FD-334 SS-4)</name>
    <dbReference type="NCBI Taxonomy" id="945553"/>
    <lineage>
        <taxon>Eukaryota</taxon>
        <taxon>Fungi</taxon>
        <taxon>Dikarya</taxon>
        <taxon>Basidiomycota</taxon>
        <taxon>Agaricomycotina</taxon>
        <taxon>Agaricomycetes</taxon>
        <taxon>Agaricomycetidae</taxon>
        <taxon>Agaricales</taxon>
        <taxon>Agaricineae</taxon>
        <taxon>Strophariaceae</taxon>
        <taxon>Hypholoma</taxon>
    </lineage>
</organism>
<dbReference type="OMA" id="ANKCTRE"/>
<protein>
    <submittedName>
        <fullName evidence="2">Uncharacterized protein</fullName>
    </submittedName>
</protein>
<feature type="region of interest" description="Disordered" evidence="1">
    <location>
        <begin position="37"/>
        <end position="67"/>
    </location>
</feature>
<accession>A0A0D2P1C1</accession>
<evidence type="ECO:0000256" key="1">
    <source>
        <dbReference type="SAM" id="MobiDB-lite"/>
    </source>
</evidence>
<reference evidence="3" key="1">
    <citation type="submission" date="2014-04" db="EMBL/GenBank/DDBJ databases">
        <title>Evolutionary Origins and Diversification of the Mycorrhizal Mutualists.</title>
        <authorList>
            <consortium name="DOE Joint Genome Institute"/>
            <consortium name="Mycorrhizal Genomics Consortium"/>
            <person name="Kohler A."/>
            <person name="Kuo A."/>
            <person name="Nagy L.G."/>
            <person name="Floudas D."/>
            <person name="Copeland A."/>
            <person name="Barry K.W."/>
            <person name="Cichocki N."/>
            <person name="Veneault-Fourrey C."/>
            <person name="LaButti K."/>
            <person name="Lindquist E.A."/>
            <person name="Lipzen A."/>
            <person name="Lundell T."/>
            <person name="Morin E."/>
            <person name="Murat C."/>
            <person name="Riley R."/>
            <person name="Ohm R."/>
            <person name="Sun H."/>
            <person name="Tunlid A."/>
            <person name="Henrissat B."/>
            <person name="Grigoriev I.V."/>
            <person name="Hibbett D.S."/>
            <person name="Martin F."/>
        </authorList>
    </citation>
    <scope>NUCLEOTIDE SEQUENCE [LARGE SCALE GENOMIC DNA]</scope>
    <source>
        <strain evidence="3">FD-334 SS-4</strain>
    </source>
</reference>
<evidence type="ECO:0000313" key="3">
    <source>
        <dbReference type="Proteomes" id="UP000054270"/>
    </source>
</evidence>
<proteinExistence type="predicted"/>
<dbReference type="AlphaFoldDB" id="A0A0D2P1C1"/>
<feature type="compositionally biased region" description="Low complexity" evidence="1">
    <location>
        <begin position="40"/>
        <end position="58"/>
    </location>
</feature>
<dbReference type="Proteomes" id="UP000054270">
    <property type="component" value="Unassembled WGS sequence"/>
</dbReference>
<dbReference type="OrthoDB" id="3059975at2759"/>
<keyword evidence="3" id="KW-1185">Reference proteome</keyword>
<evidence type="ECO:0000313" key="2">
    <source>
        <dbReference type="EMBL" id="KJA22511.1"/>
    </source>
</evidence>
<name>A0A0D2P1C1_HYPSF</name>
<dbReference type="EMBL" id="KN817549">
    <property type="protein sequence ID" value="KJA22511.1"/>
    <property type="molecule type" value="Genomic_DNA"/>
</dbReference>